<dbReference type="EMBL" id="CXST01000004">
    <property type="protein sequence ID" value="CTQ46827.1"/>
    <property type="molecule type" value="Genomic_DNA"/>
</dbReference>
<dbReference type="FunFam" id="3.30.1180.20:FF:000001">
    <property type="entry name" value="Dihydroxyacetone kinase 1"/>
    <property type="match status" value="1"/>
</dbReference>
<evidence type="ECO:0000256" key="2">
    <source>
        <dbReference type="ARBA" id="ARBA00022741"/>
    </source>
</evidence>
<evidence type="ECO:0000256" key="4">
    <source>
        <dbReference type="ARBA" id="ARBA00022840"/>
    </source>
</evidence>
<feature type="domain" description="DhaK" evidence="5">
    <location>
        <begin position="362"/>
        <end position="685"/>
    </location>
</feature>
<dbReference type="Gene3D" id="3.30.1180.20">
    <property type="entry name" value="Dihydroxyacetone kinase, domain 2"/>
    <property type="match status" value="1"/>
</dbReference>
<keyword evidence="4" id="KW-0067">ATP-binding</keyword>
<evidence type="ECO:0000313" key="7">
    <source>
        <dbReference type="Proteomes" id="UP000048926"/>
    </source>
</evidence>
<dbReference type="GO" id="GO:0006352">
    <property type="term" value="P:DNA-templated transcription initiation"/>
    <property type="evidence" value="ECO:0007669"/>
    <property type="project" value="InterPro"/>
</dbReference>
<dbReference type="GO" id="GO:0003677">
    <property type="term" value="F:DNA binding"/>
    <property type="evidence" value="ECO:0007669"/>
    <property type="project" value="InterPro"/>
</dbReference>
<dbReference type="GO" id="GO:0030246">
    <property type="term" value="F:carbohydrate binding"/>
    <property type="evidence" value="ECO:0007669"/>
    <property type="project" value="InterPro"/>
</dbReference>
<dbReference type="GO" id="GO:0019563">
    <property type="term" value="P:glycerol catabolic process"/>
    <property type="evidence" value="ECO:0007669"/>
    <property type="project" value="TreeGrafter"/>
</dbReference>
<keyword evidence="7" id="KW-1185">Reference proteome</keyword>
<evidence type="ECO:0000256" key="1">
    <source>
        <dbReference type="ARBA" id="ARBA00022679"/>
    </source>
</evidence>
<dbReference type="Proteomes" id="UP000048926">
    <property type="component" value="Unassembled WGS sequence"/>
</dbReference>
<dbReference type="EC" id="2.7.-.-" evidence="6"/>
<dbReference type="Pfam" id="PF04198">
    <property type="entry name" value="Sugar-bind"/>
    <property type="match status" value="1"/>
</dbReference>
<dbReference type="GO" id="GO:0004371">
    <property type="term" value="F:glycerone kinase activity"/>
    <property type="evidence" value="ECO:0007669"/>
    <property type="project" value="InterPro"/>
</dbReference>
<dbReference type="SUPFAM" id="SSF82549">
    <property type="entry name" value="DAK1/DegV-like"/>
    <property type="match status" value="1"/>
</dbReference>
<dbReference type="Pfam" id="PF02733">
    <property type="entry name" value="Dak1"/>
    <property type="match status" value="1"/>
</dbReference>
<dbReference type="RefSeq" id="WP_023001445.1">
    <property type="nucleotide sequence ID" value="NZ_CXST01000004.1"/>
</dbReference>
<dbReference type="SUPFAM" id="SSF100950">
    <property type="entry name" value="NagB/RpiA/CoA transferase-like"/>
    <property type="match status" value="1"/>
</dbReference>
<dbReference type="PROSITE" id="PS51481">
    <property type="entry name" value="DHAK"/>
    <property type="match status" value="1"/>
</dbReference>
<evidence type="ECO:0000259" key="5">
    <source>
        <dbReference type="PROSITE" id="PS51481"/>
    </source>
</evidence>
<dbReference type="Gene3D" id="1.10.10.10">
    <property type="entry name" value="Winged helix-like DNA-binding domain superfamily/Winged helix DNA-binding domain"/>
    <property type="match status" value="1"/>
</dbReference>
<dbReference type="PANTHER" id="PTHR28629">
    <property type="entry name" value="TRIOKINASE/FMN CYCLASE"/>
    <property type="match status" value="1"/>
</dbReference>
<dbReference type="Pfam" id="PF08281">
    <property type="entry name" value="Sigma70_r4_2"/>
    <property type="match status" value="1"/>
</dbReference>
<keyword evidence="2" id="KW-0547">Nucleotide-binding</keyword>
<organism evidence="6 7">
    <name type="scientific">Roseibium aggregatum</name>
    <dbReference type="NCBI Taxonomy" id="187304"/>
    <lineage>
        <taxon>Bacteria</taxon>
        <taxon>Pseudomonadati</taxon>
        <taxon>Pseudomonadota</taxon>
        <taxon>Alphaproteobacteria</taxon>
        <taxon>Hyphomicrobiales</taxon>
        <taxon>Stappiaceae</taxon>
        <taxon>Roseibium</taxon>
    </lineage>
</organism>
<keyword evidence="1 6" id="KW-0808">Transferase</keyword>
<dbReference type="GO" id="GO:0005524">
    <property type="term" value="F:ATP binding"/>
    <property type="evidence" value="ECO:0007669"/>
    <property type="project" value="UniProtKB-KW"/>
</dbReference>
<dbReference type="GO" id="GO:0005829">
    <property type="term" value="C:cytosol"/>
    <property type="evidence" value="ECO:0007669"/>
    <property type="project" value="TreeGrafter"/>
</dbReference>
<proteinExistence type="predicted"/>
<dbReference type="InterPro" id="IPR036388">
    <property type="entry name" value="WH-like_DNA-bd_sf"/>
</dbReference>
<protein>
    <submittedName>
        <fullName evidence="6">PTS-dependent dihydroxyacetone kinase, dihydroxyacetone-binding subunit DhaK</fullName>
        <ecNumber evidence="6">2.7.-.-</ecNumber>
    </submittedName>
</protein>
<evidence type="ECO:0000313" key="6">
    <source>
        <dbReference type="EMBL" id="CTQ46827.1"/>
    </source>
</evidence>
<reference evidence="7" key="1">
    <citation type="submission" date="2015-07" db="EMBL/GenBank/DDBJ databases">
        <authorList>
            <person name="Rodrigo-Torres Lidia"/>
            <person name="Arahal R.David."/>
        </authorList>
    </citation>
    <scope>NUCLEOTIDE SEQUENCE [LARGE SCALE GENOMIC DNA]</scope>
    <source>
        <strain evidence="7">CECT 4801</strain>
    </source>
</reference>
<dbReference type="InterPro" id="IPR013249">
    <property type="entry name" value="RNA_pol_sigma70_r4_t2"/>
</dbReference>
<dbReference type="InterPro" id="IPR050861">
    <property type="entry name" value="Dihydroxyacetone_Kinase"/>
</dbReference>
<dbReference type="FunFam" id="3.40.50.10440:FF:000001">
    <property type="entry name" value="Dihydroxyacetone kinase, DhaK subunit"/>
    <property type="match status" value="1"/>
</dbReference>
<gene>
    <name evidence="6" type="primary">dhaK_3</name>
    <name evidence="6" type="ORF">LAL4801_05287</name>
</gene>
<keyword evidence="3 6" id="KW-0418">Kinase</keyword>
<accession>A0A0M6YC32</accession>
<name>A0A0M6YC32_9HYPH</name>
<dbReference type="AlphaFoldDB" id="A0A0M6YC32"/>
<dbReference type="Gene3D" id="3.40.50.10440">
    <property type="entry name" value="Dihydroxyacetone kinase, domain 1"/>
    <property type="match status" value="1"/>
</dbReference>
<dbReference type="GO" id="GO:0016987">
    <property type="term" value="F:sigma factor activity"/>
    <property type="evidence" value="ECO:0007669"/>
    <property type="project" value="InterPro"/>
</dbReference>
<sequence length="695" mass="74030">MVKRSGGKPDKAVLSEMPMRFGDDPLLWAAWLYYEDGMTQADIANLMGLSRASVNTYLADARTRGLVNIEIEPDRFRSVMIAKAMKDRFNLQDCLVIPSEGGDRSLFERLGAAGAQVLKRLVRAGDTIAVAWGRSVLSLAEELHHPGLADIRVVQASGSTTARIPWTPEACAARLAEALGARWVPLSAPAIVSSPEMRERLLAETVLSEQMVVLSEANRIVMGISSMRPESTIHTSGFLDGVDQQAHYQDAVGSVSGRFISARGEPVIGPVNDRTIGLDLAALRAIPQRIAVAGGIEKVSAILAALRGGYVNVLITDAASARGVLTADGWQEPKRRSQVPAPVVDGAAPRVHHGGDKKLINEARDIVDESIDGLLLAHEPLLAKVPGTHRAVMARNGPRSGKVGIVIGGGSGHDPGFWGYVGQGCADAAVMGNIFAAPPPDPILAASRAVHGDAGLLYIYGNFSGDVMNFDMAAEMAAAEGIRVRQVVTTDDIASSPPDARGSRRGVAGNVFVFKIAGAAADLNASLEACEIVARRAADCTYTMGLALEPVRLPDTRQPSYEVGPDEMEIGVGIHGEPGVMRQKIVKADDAADLLLDRILSEMAPVRGDRVALLINSLGGTQTMELYILARRVRQRLKAHGIGVHRTFVGPYFTSLDMKGVSLSLMKLDDELITLLDHPCHTPALTELGEQKGGK</sequence>
<dbReference type="InterPro" id="IPR037171">
    <property type="entry name" value="NagB/RpiA_transferase-like"/>
</dbReference>
<dbReference type="InterPro" id="IPR004006">
    <property type="entry name" value="DhaK_dom"/>
</dbReference>
<dbReference type="PANTHER" id="PTHR28629:SF4">
    <property type="entry name" value="TRIOKINASE_FMN CYCLASE"/>
    <property type="match status" value="1"/>
</dbReference>
<evidence type="ECO:0000256" key="3">
    <source>
        <dbReference type="ARBA" id="ARBA00022777"/>
    </source>
</evidence>
<dbReference type="Gene3D" id="3.40.50.1360">
    <property type="match status" value="1"/>
</dbReference>
<dbReference type="OrthoDB" id="9806345at2"/>
<dbReference type="InterPro" id="IPR007324">
    <property type="entry name" value="Sugar-bd_dom_put"/>
</dbReference>